<comment type="caution">
    <text evidence="10">The sequence shown here is derived from an EMBL/GenBank/DDBJ whole genome shotgun (WGS) entry which is preliminary data.</text>
</comment>
<dbReference type="GO" id="GO:0034203">
    <property type="term" value="P:glycolipid translocation"/>
    <property type="evidence" value="ECO:0007669"/>
    <property type="project" value="TreeGrafter"/>
</dbReference>
<comment type="subcellular location">
    <subcellularLocation>
        <location evidence="1 9">Endoplasmic reticulum membrane</location>
        <topology evidence="1 9">Multi-pass membrane protein</topology>
    </subcellularLocation>
</comment>
<sequence>MSLLAKGFKATKLLISFHLVLKVINFGLGIVVASFMDPEAYRSGQAHLTLATAIILNLSKEIFRKIAFRSKESPYGATWVLVGVTWVIALATYAYSPKYTTFIICIAAMIEVLCEPFHITHLIDLEVKSTIVAESFSTISNFTVLILLHKEGILAFCYGHLAASITNFIIYMLTCTHWPSGFKVIFEDKALAWTWVTVGFFKFFISEGEKLFLTYMAYSAENKGILSLVVTLCAIVPKMLFQPIEEITHILFTKNLSKEEREEGLVKVYRVTWLIGLTFIIYSQIYAQMAISILYGNKWEGTEAASGLALYSFYVLFMGIFGISDAILCGIAPSQMIARKRYSMTMCFIAYVAAAYVLTPAGSFGLILASMISMMCKLRYIFKGLFGILPWLTLWHILPTQNTFISYFVSFTILKFASFVIYDYSLIAFGGVVLLVQLYFLYKENASSLQYIKSMKKDN</sequence>
<evidence type="ECO:0000313" key="10">
    <source>
        <dbReference type="EMBL" id="OMJ67332.1"/>
    </source>
</evidence>
<comment type="similarity">
    <text evidence="3 9">Belongs to the RFT1 family.</text>
</comment>
<proteinExistence type="inferred from homology"/>
<name>A0A1R2AS72_9CILI</name>
<evidence type="ECO:0000256" key="6">
    <source>
        <dbReference type="ARBA" id="ARBA00022989"/>
    </source>
</evidence>
<keyword evidence="11" id="KW-1185">Reference proteome</keyword>
<feature type="transmembrane region" description="Helical" evidence="9">
    <location>
        <begin position="186"/>
        <end position="205"/>
    </location>
</feature>
<evidence type="ECO:0000256" key="7">
    <source>
        <dbReference type="ARBA" id="ARBA00023136"/>
    </source>
</evidence>
<evidence type="ECO:0000256" key="8">
    <source>
        <dbReference type="ARBA" id="ARBA00045912"/>
    </source>
</evidence>
<dbReference type="PANTHER" id="PTHR13117:SF5">
    <property type="entry name" value="PROTEIN RFT1 HOMOLOG"/>
    <property type="match status" value="1"/>
</dbReference>
<organism evidence="10 11">
    <name type="scientific">Stentor coeruleus</name>
    <dbReference type="NCBI Taxonomy" id="5963"/>
    <lineage>
        <taxon>Eukaryota</taxon>
        <taxon>Sar</taxon>
        <taxon>Alveolata</taxon>
        <taxon>Ciliophora</taxon>
        <taxon>Postciliodesmatophora</taxon>
        <taxon>Heterotrichea</taxon>
        <taxon>Heterotrichida</taxon>
        <taxon>Stentoridae</taxon>
        <taxon>Stentor</taxon>
    </lineage>
</organism>
<keyword evidence="7 9" id="KW-0472">Membrane</keyword>
<keyword evidence="6 9" id="KW-1133">Transmembrane helix</keyword>
<feature type="transmembrane region" description="Helical" evidence="9">
    <location>
        <begin position="12"/>
        <end position="33"/>
    </location>
</feature>
<feature type="transmembrane region" description="Helical" evidence="9">
    <location>
        <begin position="380"/>
        <end position="398"/>
    </location>
</feature>
<protein>
    <recommendedName>
        <fullName evidence="9">Protein RFT1 homolog</fullName>
    </recommendedName>
</protein>
<comment type="function">
    <text evidence="8 9">Intramembrane glycolipid transporter that operates in the biosynthetic pathway of dolichol-linked oligosaccharides, the glycan precursors employed in protein asparagine (N)-glycosylation. The sequential addition of sugars to dolichol pyrophosphate produces dolichol-linked oligosaccharides containing fourteen sugars, including two GlcNAcs, nine mannoses and three glucoses. Once assembled, the oligosaccharide is transferred from the lipid to nascent proteins by oligosaccharyltransferases. The assembly of dolichol-linked oligosaccharides begins on the cytosolic side of the endoplasmic reticulum membrane and finishes in its lumen. RFT1 could mediate the translocation of the cytosolically oriented intermediate DolPP-GlcNAc2Man5, produced by ALG11, into the ER lumen where dolichol-linked oligosaccharides assembly continues. However, the intramembrane lipid transporter activity could not be confirmed in vitro.</text>
</comment>
<evidence type="ECO:0000313" key="11">
    <source>
        <dbReference type="Proteomes" id="UP000187209"/>
    </source>
</evidence>
<keyword evidence="4 9" id="KW-0812">Transmembrane</keyword>
<evidence type="ECO:0000256" key="1">
    <source>
        <dbReference type="ARBA" id="ARBA00004477"/>
    </source>
</evidence>
<dbReference type="InterPro" id="IPR007594">
    <property type="entry name" value="RFT1"/>
</dbReference>
<dbReference type="OrthoDB" id="301045at2759"/>
<feature type="transmembrane region" description="Helical" evidence="9">
    <location>
        <begin position="308"/>
        <end position="328"/>
    </location>
</feature>
<feature type="transmembrane region" description="Helical" evidence="9">
    <location>
        <begin position="153"/>
        <end position="174"/>
    </location>
</feature>
<dbReference type="GO" id="GO:0006488">
    <property type="term" value="P:dolichol-linked oligosaccharide biosynthetic process"/>
    <property type="evidence" value="ECO:0007669"/>
    <property type="project" value="InterPro"/>
</dbReference>
<evidence type="ECO:0000256" key="9">
    <source>
        <dbReference type="RuleBase" id="RU365067"/>
    </source>
</evidence>
<dbReference type="Proteomes" id="UP000187209">
    <property type="component" value="Unassembled WGS sequence"/>
</dbReference>
<reference evidence="10 11" key="1">
    <citation type="submission" date="2016-11" db="EMBL/GenBank/DDBJ databases">
        <title>The macronuclear genome of Stentor coeruleus: a giant cell with tiny introns.</title>
        <authorList>
            <person name="Slabodnick M."/>
            <person name="Ruby J.G."/>
            <person name="Reiff S.B."/>
            <person name="Swart E.C."/>
            <person name="Gosai S."/>
            <person name="Prabakaran S."/>
            <person name="Witkowska E."/>
            <person name="Larue G.E."/>
            <person name="Fisher S."/>
            <person name="Freeman R.M."/>
            <person name="Gunawardena J."/>
            <person name="Chu W."/>
            <person name="Stover N.A."/>
            <person name="Gregory B.D."/>
            <person name="Nowacki M."/>
            <person name="Derisi J."/>
            <person name="Roy S.W."/>
            <person name="Marshall W.F."/>
            <person name="Sood P."/>
        </authorList>
    </citation>
    <scope>NUCLEOTIDE SEQUENCE [LARGE SCALE GENOMIC DNA]</scope>
    <source>
        <strain evidence="10">WM001</strain>
    </source>
</reference>
<dbReference type="GO" id="GO:0005789">
    <property type="term" value="C:endoplasmic reticulum membrane"/>
    <property type="evidence" value="ECO:0007669"/>
    <property type="project" value="UniProtKB-SubCell"/>
</dbReference>
<dbReference type="Pfam" id="PF04506">
    <property type="entry name" value="Rft-1"/>
    <property type="match status" value="1"/>
</dbReference>
<accession>A0A1R2AS72</accession>
<evidence type="ECO:0000256" key="5">
    <source>
        <dbReference type="ARBA" id="ARBA00022824"/>
    </source>
</evidence>
<feature type="transmembrane region" description="Helical" evidence="9">
    <location>
        <begin position="419"/>
        <end position="442"/>
    </location>
</feature>
<dbReference type="PANTHER" id="PTHR13117">
    <property type="entry name" value="ENDOPLASMIC RETICULUM MULTISPAN TRANSMEMBRANE PROTEIN-RELATED"/>
    <property type="match status" value="1"/>
</dbReference>
<dbReference type="AlphaFoldDB" id="A0A1R2AS72"/>
<evidence type="ECO:0000256" key="3">
    <source>
        <dbReference type="ARBA" id="ARBA00010288"/>
    </source>
</evidence>
<comment type="pathway">
    <text evidence="2">Protein modification; protein glycosylation.</text>
</comment>
<evidence type="ECO:0000256" key="4">
    <source>
        <dbReference type="ARBA" id="ARBA00022692"/>
    </source>
</evidence>
<feature type="transmembrane region" description="Helical" evidence="9">
    <location>
        <begin position="75"/>
        <end position="95"/>
    </location>
</feature>
<feature type="transmembrane region" description="Helical" evidence="9">
    <location>
        <begin position="271"/>
        <end position="296"/>
    </location>
</feature>
<feature type="transmembrane region" description="Helical" evidence="9">
    <location>
        <begin position="225"/>
        <end position="241"/>
    </location>
</feature>
<evidence type="ECO:0000256" key="2">
    <source>
        <dbReference type="ARBA" id="ARBA00004922"/>
    </source>
</evidence>
<dbReference type="EMBL" id="MPUH01001516">
    <property type="protein sequence ID" value="OMJ67332.1"/>
    <property type="molecule type" value="Genomic_DNA"/>
</dbReference>
<gene>
    <name evidence="10" type="ORF">SteCoe_35529</name>
</gene>
<keyword evidence="5" id="KW-0256">Endoplasmic reticulum</keyword>
<feature type="transmembrane region" description="Helical" evidence="9">
    <location>
        <begin position="348"/>
        <end position="374"/>
    </location>
</feature>